<protein>
    <submittedName>
        <fullName evidence="2">Uncharacterized protein</fullName>
    </submittedName>
</protein>
<name>A0A7S3YYJ3_9EUKA</name>
<evidence type="ECO:0000256" key="1">
    <source>
        <dbReference type="SAM" id="MobiDB-lite"/>
    </source>
</evidence>
<feature type="compositionally biased region" description="Basic and acidic residues" evidence="1">
    <location>
        <begin position="669"/>
        <end position="687"/>
    </location>
</feature>
<accession>A0A7S3YYJ3</accession>
<reference evidence="2" key="1">
    <citation type="submission" date="2021-01" db="EMBL/GenBank/DDBJ databases">
        <authorList>
            <person name="Corre E."/>
            <person name="Pelletier E."/>
            <person name="Niang G."/>
            <person name="Scheremetjew M."/>
            <person name="Finn R."/>
            <person name="Kale V."/>
            <person name="Holt S."/>
            <person name="Cochrane G."/>
            <person name="Meng A."/>
            <person name="Brown T."/>
            <person name="Cohen L."/>
        </authorList>
    </citation>
    <scope>NUCLEOTIDE SEQUENCE</scope>
    <source>
        <strain evidence="2">CCCM811</strain>
    </source>
</reference>
<dbReference type="AlphaFoldDB" id="A0A7S3YYJ3"/>
<dbReference type="EMBL" id="HBIV01024830">
    <property type="protein sequence ID" value="CAE0666198.1"/>
    <property type="molecule type" value="Transcribed_RNA"/>
</dbReference>
<evidence type="ECO:0000313" key="2">
    <source>
        <dbReference type="EMBL" id="CAE0666198.1"/>
    </source>
</evidence>
<proteinExistence type="predicted"/>
<feature type="region of interest" description="Disordered" evidence="1">
    <location>
        <begin position="669"/>
        <end position="697"/>
    </location>
</feature>
<gene>
    <name evidence="2" type="ORF">LGLO00237_LOCUS17807</name>
</gene>
<feature type="region of interest" description="Disordered" evidence="1">
    <location>
        <begin position="929"/>
        <end position="1057"/>
    </location>
</feature>
<feature type="compositionally biased region" description="Low complexity" evidence="1">
    <location>
        <begin position="982"/>
        <end position="995"/>
    </location>
</feature>
<organism evidence="2">
    <name type="scientific">Lotharella globosa</name>
    <dbReference type="NCBI Taxonomy" id="91324"/>
    <lineage>
        <taxon>Eukaryota</taxon>
        <taxon>Sar</taxon>
        <taxon>Rhizaria</taxon>
        <taxon>Cercozoa</taxon>
        <taxon>Chlorarachniophyceae</taxon>
        <taxon>Lotharella</taxon>
    </lineage>
</organism>
<sequence>MRDRYIFDEGFKFQRLIMEGKDGGNASLSRPTRLDPDDTWLADEFGPDNPREIARQILVGNRYKGLEKPGDSMDKNPFKALELDGNNRDPTKLGVRDFYYGFLGFVGAPGAVQQAIKRKKEKKKEDKERAEKEAEWDFNDLLRRGWTRKKEPPIWRYRGIDPDTGGPYRKQDMQAKPRTHYFDPYDLKVESVTRGWKLGMDSYRKNENDITLEGKERLIIYERMLRDERNFEVQEPLTGRVMTYRSAIPMVKATKELEGGARPNPIWTERFNGRLIAMTPVDVVEPEEPREFKKDPDVWNFTGYQEIAPKKTILRGGEVAGLEDGEPVPPLFGTEFDFVTLAVDEEAARKWFVLEGHKSIPQDFDAHLVAGYDPEKMKEAFNEDEEETDDEVSFNELVNEEKGAVKKFVDWFFPEWPERFTVKGLQESIPQKKGVEVSAFSDYDLAMMNALIYGPFSKQIRIKFGAPRGLERWREKFASQEYHLADMTQEEKDKLGSEAKRFEKWMESLDAEINSSYEWHGAELVINFDQHHRAWIQYQPSFDRRRRPMVDPMGAFQGADPTEFNSEKFILGALGEEEDLESPFGHLRSILVGASKALFLKPDPLHGIRKEIAQIEAELDHTKSNAFMVQELTPEKMAEERREKMELDSLFPQPFEKNAKIATMHITKDQEWRQTEEERTGESDRTRSQSYTDPWLQPDPCPYEEYENLLRFRVKNKGVARESSYRPPAPAMRKYKKPVYKIEEDSAASAKGGFKKGVFPKMYVRQKISTKQRFTMRKVAEFGPLRSFANMEKMDLGDDTDFMNGLFAPSNVHHMDAELVGTIFGRDPYTDYSGDEHFVEMIKPYKPEEPAKDETALAPASQQPPQQPMLPAANDPVSMVMNAMQKATQPVPDNMAAGGGPAGLFDDAPPKAPAFMNVQMQKTTTYYQQRPAPPGLGFETDMMMGGQAAPSQPLSGPPGLFDEAPTLSSPPGLFDDDDDDATTVTASSSLSSPSSPSSPPPPGLFDDDDAEKNDVVMAVGEVETSEEDQPADSPPSPSKGDDGAEGEDDVLDADKID</sequence>